<keyword evidence="14 15" id="KW-0472">Membrane</keyword>
<comment type="subcellular location">
    <subcellularLocation>
        <location evidence="2">Cell inner membrane</location>
        <topology evidence="2">Multi-pass membrane protein</topology>
    </subcellularLocation>
</comment>
<feature type="domain" description="HAMP" evidence="17">
    <location>
        <begin position="183"/>
        <end position="234"/>
    </location>
</feature>
<dbReference type="PROSITE" id="PS50109">
    <property type="entry name" value="HIS_KIN"/>
    <property type="match status" value="1"/>
</dbReference>
<evidence type="ECO:0000313" key="18">
    <source>
        <dbReference type="EMBL" id="CAA2104505.1"/>
    </source>
</evidence>
<dbReference type="Pfam" id="PF00672">
    <property type="entry name" value="HAMP"/>
    <property type="match status" value="1"/>
</dbReference>
<accession>A0A679J7M3</accession>
<comment type="catalytic activity">
    <reaction evidence="1">
        <text>ATP + protein L-histidine = ADP + protein N-phospho-L-histidine.</text>
        <dbReference type="EC" id="2.7.13.3"/>
    </reaction>
</comment>
<keyword evidence="13" id="KW-0902">Two-component regulatory system</keyword>
<dbReference type="InterPro" id="IPR005467">
    <property type="entry name" value="His_kinase_dom"/>
</dbReference>
<keyword evidence="8 15" id="KW-0812">Transmembrane</keyword>
<evidence type="ECO:0000256" key="3">
    <source>
        <dbReference type="ARBA" id="ARBA00012438"/>
    </source>
</evidence>
<evidence type="ECO:0000256" key="9">
    <source>
        <dbReference type="ARBA" id="ARBA00022741"/>
    </source>
</evidence>
<evidence type="ECO:0000256" key="14">
    <source>
        <dbReference type="ARBA" id="ARBA00023136"/>
    </source>
</evidence>
<evidence type="ECO:0000256" key="6">
    <source>
        <dbReference type="ARBA" id="ARBA00022553"/>
    </source>
</evidence>
<dbReference type="Gene3D" id="1.10.287.130">
    <property type="match status" value="1"/>
</dbReference>
<dbReference type="AlphaFoldDB" id="A0A679J7M3"/>
<evidence type="ECO:0000256" key="15">
    <source>
        <dbReference type="SAM" id="Phobius"/>
    </source>
</evidence>
<gene>
    <name evidence="18" type="primary">envZ_3</name>
    <name evidence="18" type="ORF">MBUL_02737</name>
</gene>
<evidence type="ECO:0000256" key="2">
    <source>
        <dbReference type="ARBA" id="ARBA00004429"/>
    </source>
</evidence>
<evidence type="ECO:0000256" key="10">
    <source>
        <dbReference type="ARBA" id="ARBA00022777"/>
    </source>
</evidence>
<dbReference type="PROSITE" id="PS50885">
    <property type="entry name" value="HAMP"/>
    <property type="match status" value="1"/>
</dbReference>
<feature type="transmembrane region" description="Helical" evidence="15">
    <location>
        <begin position="160"/>
        <end position="182"/>
    </location>
</feature>
<dbReference type="EC" id="2.7.13.3" evidence="3"/>
<dbReference type="GO" id="GO:0005886">
    <property type="term" value="C:plasma membrane"/>
    <property type="evidence" value="ECO:0007669"/>
    <property type="project" value="UniProtKB-SubCell"/>
</dbReference>
<dbReference type="GO" id="GO:0005524">
    <property type="term" value="F:ATP binding"/>
    <property type="evidence" value="ECO:0007669"/>
    <property type="project" value="UniProtKB-KW"/>
</dbReference>
<dbReference type="Pfam" id="PF02518">
    <property type="entry name" value="HATPase_c"/>
    <property type="match status" value="1"/>
</dbReference>
<dbReference type="PANTHER" id="PTHR44936:SF5">
    <property type="entry name" value="SENSOR HISTIDINE KINASE ENVZ"/>
    <property type="match status" value="1"/>
</dbReference>
<dbReference type="GO" id="GO:0000155">
    <property type="term" value="F:phosphorelay sensor kinase activity"/>
    <property type="evidence" value="ECO:0007669"/>
    <property type="project" value="InterPro"/>
</dbReference>
<reference evidence="18" key="1">
    <citation type="submission" date="2019-12" db="EMBL/GenBank/DDBJ databases">
        <authorList>
            <person name="Cremers G."/>
        </authorList>
    </citation>
    <scope>NUCLEOTIDE SEQUENCE</scope>
    <source>
        <strain evidence="18">Mbul1</strain>
    </source>
</reference>
<dbReference type="PANTHER" id="PTHR44936">
    <property type="entry name" value="SENSOR PROTEIN CREC"/>
    <property type="match status" value="1"/>
</dbReference>
<dbReference type="CDD" id="cd06225">
    <property type="entry name" value="HAMP"/>
    <property type="match status" value="1"/>
</dbReference>
<evidence type="ECO:0000256" key="7">
    <source>
        <dbReference type="ARBA" id="ARBA00022679"/>
    </source>
</evidence>
<protein>
    <recommendedName>
        <fullName evidence="3">histidine kinase</fullName>
        <ecNumber evidence="3">2.7.13.3</ecNumber>
    </recommendedName>
</protein>
<evidence type="ECO:0000256" key="13">
    <source>
        <dbReference type="ARBA" id="ARBA00023012"/>
    </source>
</evidence>
<dbReference type="InterPro" id="IPR050980">
    <property type="entry name" value="2C_sensor_his_kinase"/>
</dbReference>
<dbReference type="Gene3D" id="3.30.565.10">
    <property type="entry name" value="Histidine kinase-like ATPase, C-terminal domain"/>
    <property type="match status" value="1"/>
</dbReference>
<sequence length="440" mass="47154">MRRLLAFARSLEARTMAVLLVAIVVVHAGALLLYRQSAVAAADEAFAQQIATQLALAREGLIRRPVMERDTEARALSSPHFEIEWSKAPPIRPREHDDPVLWSLRSRILALQPSLGPELALAMGDGQDALHAQDLSGTLSLPDGGTLTFRSAHAPNLARLGAWAFVSTAVAILVGLAAVLLVHRIAKPLRSLTRVTEAIGNGPVVAVPEAGPDETRGIARALNAMQHRIHGLVSERTQALAAVSHDLRTPIARLRLRIERVADANEAQAMSGDLDEMQAMIDSTLAYLRGDSDPEPRRITNVASLAMSVGNAAADADRPVTYDGPGRALSEVRPVALRRALENLVDNAVRYGQRATMILEIGEDAIVLRIEDDGPGIAPEEVESAFAPFTRLEASRNRHTGGTGLGLTIARRAILAEGGSLTLTNRAEGGLRAELILPRV</sequence>
<dbReference type="CDD" id="cd00082">
    <property type="entry name" value="HisKA"/>
    <property type="match status" value="1"/>
</dbReference>
<keyword evidence="9" id="KW-0547">Nucleotide-binding</keyword>
<keyword evidence="5" id="KW-0997">Cell inner membrane</keyword>
<dbReference type="PRINTS" id="PR00344">
    <property type="entry name" value="BCTRLSENSOR"/>
</dbReference>
<dbReference type="InterPro" id="IPR036890">
    <property type="entry name" value="HATPase_C_sf"/>
</dbReference>
<name>A0A679J7M3_9HYPH</name>
<keyword evidence="6" id="KW-0597">Phosphoprotein</keyword>
<evidence type="ECO:0000256" key="8">
    <source>
        <dbReference type="ARBA" id="ARBA00022692"/>
    </source>
</evidence>
<keyword evidence="11" id="KW-0067">ATP-binding</keyword>
<keyword evidence="7 18" id="KW-0808">Transferase</keyword>
<keyword evidence="10" id="KW-0418">Kinase</keyword>
<keyword evidence="12 15" id="KW-1133">Transmembrane helix</keyword>
<dbReference type="InterPro" id="IPR003661">
    <property type="entry name" value="HisK_dim/P_dom"/>
</dbReference>
<evidence type="ECO:0000256" key="5">
    <source>
        <dbReference type="ARBA" id="ARBA00022519"/>
    </source>
</evidence>
<organism evidence="18">
    <name type="scientific">Methylobacterium bullatum</name>
    <dbReference type="NCBI Taxonomy" id="570505"/>
    <lineage>
        <taxon>Bacteria</taxon>
        <taxon>Pseudomonadati</taxon>
        <taxon>Pseudomonadota</taxon>
        <taxon>Alphaproteobacteria</taxon>
        <taxon>Hyphomicrobiales</taxon>
        <taxon>Methylobacteriaceae</taxon>
        <taxon>Methylobacterium</taxon>
    </lineage>
</organism>
<evidence type="ECO:0000256" key="4">
    <source>
        <dbReference type="ARBA" id="ARBA00022475"/>
    </source>
</evidence>
<feature type="domain" description="Histidine kinase" evidence="16">
    <location>
        <begin position="242"/>
        <end position="440"/>
    </location>
</feature>
<dbReference type="SUPFAM" id="SSF55874">
    <property type="entry name" value="ATPase domain of HSP90 chaperone/DNA topoisomerase II/histidine kinase"/>
    <property type="match status" value="1"/>
</dbReference>
<evidence type="ECO:0000259" key="16">
    <source>
        <dbReference type="PROSITE" id="PS50109"/>
    </source>
</evidence>
<evidence type="ECO:0000256" key="12">
    <source>
        <dbReference type="ARBA" id="ARBA00022989"/>
    </source>
</evidence>
<evidence type="ECO:0000259" key="17">
    <source>
        <dbReference type="PROSITE" id="PS50885"/>
    </source>
</evidence>
<dbReference type="InterPro" id="IPR036097">
    <property type="entry name" value="HisK_dim/P_sf"/>
</dbReference>
<evidence type="ECO:0000256" key="11">
    <source>
        <dbReference type="ARBA" id="ARBA00022840"/>
    </source>
</evidence>
<proteinExistence type="predicted"/>
<dbReference type="InterPro" id="IPR004358">
    <property type="entry name" value="Sig_transdc_His_kin-like_C"/>
</dbReference>
<keyword evidence="4" id="KW-1003">Cell membrane</keyword>
<dbReference type="SMART" id="SM00388">
    <property type="entry name" value="HisKA"/>
    <property type="match status" value="1"/>
</dbReference>
<dbReference type="SUPFAM" id="SSF47384">
    <property type="entry name" value="Homodimeric domain of signal transducing histidine kinase"/>
    <property type="match status" value="1"/>
</dbReference>
<dbReference type="EMBL" id="LR743504">
    <property type="protein sequence ID" value="CAA2104505.1"/>
    <property type="molecule type" value="Genomic_DNA"/>
</dbReference>
<dbReference type="SMART" id="SM00387">
    <property type="entry name" value="HATPase_c"/>
    <property type="match status" value="1"/>
</dbReference>
<dbReference type="SMART" id="SM00304">
    <property type="entry name" value="HAMP"/>
    <property type="match status" value="1"/>
</dbReference>
<dbReference type="InterPro" id="IPR003594">
    <property type="entry name" value="HATPase_dom"/>
</dbReference>
<evidence type="ECO:0000256" key="1">
    <source>
        <dbReference type="ARBA" id="ARBA00000085"/>
    </source>
</evidence>
<dbReference type="InterPro" id="IPR003660">
    <property type="entry name" value="HAMP_dom"/>
</dbReference>